<dbReference type="SUPFAM" id="SSF53474">
    <property type="entry name" value="alpha/beta-Hydrolases"/>
    <property type="match status" value="1"/>
</dbReference>
<evidence type="ECO:0000256" key="1">
    <source>
        <dbReference type="SAM" id="SignalP"/>
    </source>
</evidence>
<dbReference type="InterPro" id="IPR021440">
    <property type="entry name" value="DUF3089"/>
</dbReference>
<dbReference type="EMBL" id="JPIU01000039">
    <property type="protein sequence ID" value="KIO44580.1"/>
    <property type="molecule type" value="Genomic_DNA"/>
</dbReference>
<accession>A0A0C3R4W1</accession>
<dbReference type="RefSeq" id="WP_041505298.1">
    <property type="nucleotide sequence ID" value="NZ_JPIU01000039.1"/>
</dbReference>
<evidence type="ECO:0000313" key="2">
    <source>
        <dbReference type="EMBL" id="KIO44580.1"/>
    </source>
</evidence>
<sequence length="336" mass="38873">MKKDKLFFILISCMLMVYACRTSNPKLPAPPNYADTISWFQPGKMTFDKKTDVFYIAPTCIWDWKNDQGDTLHHMDIKNKKQRLMLTPAILLGKRVFADSCNFFSPYYRQITMESWMNGERITSQRYPIALQDIEHAFDYYLKHYNQGRPFILAGHSQGAKSVIELLKHKLNAANYRQLVAAYPIGFFITKEELDHYPHLRPAKDSTDTGVIVCFNSVTDTNAIAPLFKDNKVCINPLNWKTDTTYANRSLNRGTVFFDRKGNIKSDSACFTGARIDPVYHLLIVPDIDPDPYFIPSIARIFPKGNLHVQELNLYFKNLRKNVIDRIHAYQKTPIL</sequence>
<feature type="chain" id="PRO_5002180978" description="DUF3089 domain-containing protein" evidence="1">
    <location>
        <begin position="20"/>
        <end position="336"/>
    </location>
</feature>
<dbReference type="PROSITE" id="PS51257">
    <property type="entry name" value="PROKAR_LIPOPROTEIN"/>
    <property type="match status" value="1"/>
</dbReference>
<comment type="caution">
    <text evidence="2">The sequence shown here is derived from an EMBL/GenBank/DDBJ whole genome shotgun (WGS) entry which is preliminary data.</text>
</comment>
<dbReference type="Proteomes" id="UP000031980">
    <property type="component" value="Unassembled WGS sequence"/>
</dbReference>
<protein>
    <recommendedName>
        <fullName evidence="4">DUF3089 domain-containing protein</fullName>
    </recommendedName>
</protein>
<dbReference type="Gene3D" id="3.40.50.1820">
    <property type="entry name" value="alpha/beta hydrolase"/>
    <property type="match status" value="1"/>
</dbReference>
<dbReference type="InterPro" id="IPR029058">
    <property type="entry name" value="AB_hydrolase_fold"/>
</dbReference>
<dbReference type="AlphaFoldDB" id="A0A0C3R4W1"/>
<gene>
    <name evidence="2" type="ORF">BA92_10375</name>
</gene>
<keyword evidence="1" id="KW-0732">Signal</keyword>
<evidence type="ECO:0008006" key="4">
    <source>
        <dbReference type="Google" id="ProtNLM"/>
    </source>
</evidence>
<feature type="signal peptide" evidence="1">
    <location>
        <begin position="1"/>
        <end position="19"/>
    </location>
</feature>
<evidence type="ECO:0000313" key="3">
    <source>
        <dbReference type="Proteomes" id="UP000031980"/>
    </source>
</evidence>
<name>A0A0C3R4W1_9PORP</name>
<dbReference type="Pfam" id="PF11288">
    <property type="entry name" value="DUF3089"/>
    <property type="match status" value="1"/>
</dbReference>
<keyword evidence="3" id="KW-1185">Reference proteome</keyword>
<organism evidence="2 3">
    <name type="scientific">Sanguibacteroides justesenii</name>
    <dbReference type="NCBI Taxonomy" id="1547597"/>
    <lineage>
        <taxon>Bacteria</taxon>
        <taxon>Pseudomonadati</taxon>
        <taxon>Bacteroidota</taxon>
        <taxon>Bacteroidia</taxon>
        <taxon>Bacteroidales</taxon>
        <taxon>Porphyromonadaceae</taxon>
        <taxon>Sanguibacteroides</taxon>
    </lineage>
</organism>
<reference evidence="2 3" key="1">
    <citation type="submission" date="2014-07" db="EMBL/GenBank/DDBJ databases">
        <title>Porphyromonadaceae bacterium OUH 308042 = ATCC BAA-2681 = DSM 28342 draft genome.</title>
        <authorList>
            <person name="Sydenham T.V."/>
            <person name="Hasman H."/>
            <person name="Justensen U.S."/>
        </authorList>
    </citation>
    <scope>NUCLEOTIDE SEQUENCE [LARGE SCALE GENOMIC DNA]</scope>
    <source>
        <strain evidence="2 3">OUH 308042</strain>
    </source>
</reference>
<proteinExistence type="predicted"/>